<dbReference type="Pfam" id="PF13177">
    <property type="entry name" value="DNA_pol3_delta2"/>
    <property type="match status" value="1"/>
</dbReference>
<evidence type="ECO:0000256" key="4">
    <source>
        <dbReference type="ARBA" id="ARBA00022705"/>
    </source>
</evidence>
<dbReference type="Proteomes" id="UP000230008">
    <property type="component" value="Chromosome"/>
</dbReference>
<dbReference type="Pfam" id="PF22608">
    <property type="entry name" value="DNAX_ATPase_lid"/>
    <property type="match status" value="1"/>
</dbReference>
<keyword evidence="9 11" id="KW-0239">DNA-directed DNA polymerase</keyword>
<dbReference type="InterPro" id="IPR008921">
    <property type="entry name" value="DNA_pol3_clamp-load_cplx_C"/>
</dbReference>
<evidence type="ECO:0000256" key="1">
    <source>
        <dbReference type="ARBA" id="ARBA00006360"/>
    </source>
</evidence>
<dbReference type="AlphaFoldDB" id="A0A2D3T9F9"/>
<evidence type="ECO:0000259" key="12">
    <source>
        <dbReference type="SMART" id="SM00382"/>
    </source>
</evidence>
<dbReference type="FunFam" id="1.20.272.10:FF:000003">
    <property type="entry name" value="DNA polymerase III subunit gamma/tau"/>
    <property type="match status" value="1"/>
</dbReference>
<dbReference type="NCBIfam" id="NF005942">
    <property type="entry name" value="PRK07994.1"/>
    <property type="match status" value="1"/>
</dbReference>
<dbReference type="SUPFAM" id="SSF48019">
    <property type="entry name" value="post-AAA+ oligomerization domain-like"/>
    <property type="match status" value="1"/>
</dbReference>
<dbReference type="EC" id="2.7.7.7" evidence="11"/>
<keyword evidence="3 11" id="KW-0548">Nucleotidyltransferase</keyword>
<evidence type="ECO:0000256" key="7">
    <source>
        <dbReference type="ARBA" id="ARBA00022833"/>
    </source>
</evidence>
<dbReference type="Gene3D" id="1.20.272.10">
    <property type="match status" value="1"/>
</dbReference>
<dbReference type="InterPro" id="IPR050238">
    <property type="entry name" value="DNA_Rep/Repair_Clamp_Loader"/>
</dbReference>
<evidence type="ECO:0000256" key="9">
    <source>
        <dbReference type="ARBA" id="ARBA00022932"/>
    </source>
</evidence>
<keyword evidence="6 11" id="KW-0547">Nucleotide-binding</keyword>
<dbReference type="Pfam" id="PF12170">
    <property type="entry name" value="DNA_pol3_tau_5"/>
    <property type="match status" value="1"/>
</dbReference>
<evidence type="ECO:0000256" key="10">
    <source>
        <dbReference type="ARBA" id="ARBA00049244"/>
    </source>
</evidence>
<dbReference type="NCBIfam" id="NF004046">
    <property type="entry name" value="PRK05563.1"/>
    <property type="match status" value="1"/>
</dbReference>
<keyword evidence="8 11" id="KW-0067">ATP-binding</keyword>
<reference evidence="14" key="2">
    <citation type="submission" date="2017-11" db="EMBL/GenBank/DDBJ databases">
        <title>PacBio sequencing of new strain of the secondary endosymbiont Candidatus Hamiltonella defensa.</title>
        <authorList>
            <person name="Strand M.R."/>
            <person name="Oliver K."/>
        </authorList>
    </citation>
    <scope>NUCLEOTIDE SEQUENCE [LARGE SCALE GENOMIC DNA]</scope>
    <source>
        <strain evidence="14">A2C</strain>
    </source>
</reference>
<dbReference type="GO" id="GO:0009360">
    <property type="term" value="C:DNA polymerase III complex"/>
    <property type="evidence" value="ECO:0007669"/>
    <property type="project" value="InterPro"/>
</dbReference>
<dbReference type="GO" id="GO:0046872">
    <property type="term" value="F:metal ion binding"/>
    <property type="evidence" value="ECO:0007669"/>
    <property type="project" value="UniProtKB-KW"/>
</dbReference>
<dbReference type="CDD" id="cd18137">
    <property type="entry name" value="HLD_clamp_pol_III_gamma_tau"/>
    <property type="match status" value="1"/>
</dbReference>
<evidence type="ECO:0000313" key="14">
    <source>
        <dbReference type="Proteomes" id="UP000230008"/>
    </source>
</evidence>
<dbReference type="CDD" id="cd00009">
    <property type="entry name" value="AAA"/>
    <property type="match status" value="1"/>
</dbReference>
<dbReference type="GO" id="GO:0003677">
    <property type="term" value="F:DNA binding"/>
    <property type="evidence" value="ECO:0007669"/>
    <property type="project" value="InterPro"/>
</dbReference>
<evidence type="ECO:0000256" key="3">
    <source>
        <dbReference type="ARBA" id="ARBA00022695"/>
    </source>
</evidence>
<dbReference type="SMART" id="SM00382">
    <property type="entry name" value="AAA"/>
    <property type="match status" value="1"/>
</dbReference>
<evidence type="ECO:0000256" key="5">
    <source>
        <dbReference type="ARBA" id="ARBA00022723"/>
    </source>
</evidence>
<proteinExistence type="inferred from homology"/>
<dbReference type="GO" id="GO:0006261">
    <property type="term" value="P:DNA-templated DNA replication"/>
    <property type="evidence" value="ECO:0007669"/>
    <property type="project" value="TreeGrafter"/>
</dbReference>
<evidence type="ECO:0000256" key="2">
    <source>
        <dbReference type="ARBA" id="ARBA00022679"/>
    </source>
</evidence>
<gene>
    <name evidence="11" type="primary">dnaX</name>
    <name evidence="13" type="ORF">BJP41_08840</name>
</gene>
<dbReference type="InterPro" id="IPR012763">
    <property type="entry name" value="DNA_pol_III_sug/sutau_N"/>
</dbReference>
<dbReference type="Gene3D" id="1.10.8.60">
    <property type="match status" value="1"/>
</dbReference>
<dbReference type="Pfam" id="PF12169">
    <property type="entry name" value="DNA_pol3_gamma3"/>
    <property type="match status" value="1"/>
</dbReference>
<dbReference type="Gene3D" id="3.30.300.150">
    <property type="entry name" value="DNA polymerase III, tau subunit, domain V"/>
    <property type="match status" value="1"/>
</dbReference>
<reference evidence="14" key="1">
    <citation type="submission" date="2016-10" db="EMBL/GenBank/DDBJ databases">
        <authorList>
            <person name="Chevignon G."/>
        </authorList>
    </citation>
    <scope>NUCLEOTIDE SEQUENCE [LARGE SCALE GENOMIC DNA]</scope>
    <source>
        <strain evidence="14">A2C</strain>
    </source>
</reference>
<sequence>MSYQVFARKWRPQTFSEVVGQEHVLTALVNSLSLGRIHHAYLLSGTRGVGKTSIARLIAKGLNCTSGITATPCGKCIHCQGIEQGHFIDLIEIDAASRTKVEDTRELLDNLPYSPTQGRFKVYLIDEVHMLSRHSFNALLKTLEEPPSHVKFLLATTEPKKLPVTIISRCLQFHLKALNALVILNQLEKILAAEKIDSDTEALKLLAKAASGSMRDALSLTDQAVAIGSGKVTTQIVREMLTILDDGQSLSIIEALAKADAEKIMFEIEQTAAVGKDWENLLIEMLNLFHRIAIKQLLPETSYKEYNEVEPEHIELGLSKLARTLAPEEIQFYYQTLLIGRKELPYAPNHRMGVEMTLLRALAFHPKKSFPDSKSESIKKNFFDSTENFSMPHLSKQTTENVEALNNKAPETPIVEVLNTTKILKTRTKLLELQYAPTSKKKENLKNELSVPLEGLIVQSNSFIAKAKKKEIDDSNTRKLFSEKELSSTQKVLSPVLEYEKSPELLSKLLEEVIKRDPWAAEVEQLGLPKLVHQLALNSFKKQTINHKIYLHLRSAQRHLNSDSAHKILTEALSHFYNNMVEIIIIEDDDELQLTPWELRKRIYEEMLTKACQSIIADDTIHTLCGLFDAELDKNSIRPI</sequence>
<dbReference type="FunFam" id="3.40.50.300:FF:000014">
    <property type="entry name" value="DNA polymerase III subunit gamma/tau"/>
    <property type="match status" value="1"/>
</dbReference>
<dbReference type="EMBL" id="CP017606">
    <property type="protein sequence ID" value="ATW30408.1"/>
    <property type="molecule type" value="Genomic_DNA"/>
</dbReference>
<dbReference type="PANTHER" id="PTHR11669">
    <property type="entry name" value="REPLICATION FACTOR C / DNA POLYMERASE III GAMMA-TAU SUBUNIT"/>
    <property type="match status" value="1"/>
</dbReference>
<dbReference type="GO" id="GO:0003887">
    <property type="term" value="F:DNA-directed DNA polymerase activity"/>
    <property type="evidence" value="ECO:0007669"/>
    <property type="project" value="UniProtKB-KW"/>
</dbReference>
<comment type="catalytic activity">
    <reaction evidence="10 11">
        <text>DNA(n) + a 2'-deoxyribonucleoside 5'-triphosphate = DNA(n+1) + diphosphate</text>
        <dbReference type="Rhea" id="RHEA:22508"/>
        <dbReference type="Rhea" id="RHEA-COMP:17339"/>
        <dbReference type="Rhea" id="RHEA-COMP:17340"/>
        <dbReference type="ChEBI" id="CHEBI:33019"/>
        <dbReference type="ChEBI" id="CHEBI:61560"/>
        <dbReference type="ChEBI" id="CHEBI:173112"/>
        <dbReference type="EC" id="2.7.7.7"/>
    </reaction>
</comment>
<name>A0A2D3T9F9_9ENTR</name>
<dbReference type="NCBIfam" id="TIGR02397">
    <property type="entry name" value="dnaX_nterm"/>
    <property type="match status" value="1"/>
</dbReference>
<dbReference type="InterPro" id="IPR027417">
    <property type="entry name" value="P-loop_NTPase"/>
</dbReference>
<dbReference type="RefSeq" id="WP_100103598.1">
    <property type="nucleotide sequence ID" value="NZ_CADIJJ010000006.1"/>
</dbReference>
<dbReference type="FunFam" id="1.10.8.60:FF:000013">
    <property type="entry name" value="DNA polymerase III subunit gamma/tau"/>
    <property type="match status" value="1"/>
</dbReference>
<keyword evidence="4 11" id="KW-0235">DNA replication</keyword>
<comment type="subunit">
    <text evidence="11">DNA polymerase III contains a core (composed of alpha, epsilon and theta chains) that associates with a tau subunit. This core dimerizes to form the POLIII' complex. PolIII' associates with the gamma complex (composed of gamma, delta, delta', psi and chi chains) and with the beta chain to form the complete DNA polymerase III complex.</text>
</comment>
<comment type="function">
    <text evidence="11">DNA polymerase III is a complex, multichain enzyme responsible for most of the replicative synthesis in bacteria. This DNA polymerase also exhibits 3' to 5' exonuclease activity.</text>
</comment>
<dbReference type="PANTHER" id="PTHR11669:SF0">
    <property type="entry name" value="PROTEIN STICHEL-LIKE 2"/>
    <property type="match status" value="1"/>
</dbReference>
<dbReference type="InterPro" id="IPR022754">
    <property type="entry name" value="DNA_pol_III_gamma-3"/>
</dbReference>
<dbReference type="GO" id="GO:0005524">
    <property type="term" value="F:ATP binding"/>
    <property type="evidence" value="ECO:0007669"/>
    <property type="project" value="UniProtKB-KW"/>
</dbReference>
<evidence type="ECO:0000313" key="13">
    <source>
        <dbReference type="EMBL" id="ATW30408.1"/>
    </source>
</evidence>
<evidence type="ECO:0000256" key="6">
    <source>
        <dbReference type="ARBA" id="ARBA00022741"/>
    </source>
</evidence>
<protein>
    <recommendedName>
        <fullName evidence="11">DNA polymerase III subunit gamma/tau</fullName>
        <ecNumber evidence="11">2.7.7.7</ecNumber>
    </recommendedName>
</protein>
<dbReference type="InterPro" id="IPR045085">
    <property type="entry name" value="HLD_clamp_pol_III_gamma_tau"/>
</dbReference>
<evidence type="ECO:0000256" key="8">
    <source>
        <dbReference type="ARBA" id="ARBA00022840"/>
    </source>
</evidence>
<dbReference type="InterPro" id="IPR038249">
    <property type="entry name" value="PolIII_tau_V_sf"/>
</dbReference>
<accession>A0A2D3T9F9</accession>
<keyword evidence="5" id="KW-0479">Metal-binding</keyword>
<evidence type="ECO:0000256" key="11">
    <source>
        <dbReference type="RuleBase" id="RU364063"/>
    </source>
</evidence>
<keyword evidence="7" id="KW-0862">Zinc</keyword>
<keyword evidence="2 11" id="KW-0808">Transferase</keyword>
<dbReference type="Gene3D" id="3.40.50.300">
    <property type="entry name" value="P-loop containing nucleotide triphosphate hydrolases"/>
    <property type="match status" value="1"/>
</dbReference>
<dbReference type="SUPFAM" id="SSF52540">
    <property type="entry name" value="P-loop containing nucleoside triphosphate hydrolases"/>
    <property type="match status" value="1"/>
</dbReference>
<feature type="domain" description="AAA+ ATPase" evidence="12">
    <location>
        <begin position="37"/>
        <end position="178"/>
    </location>
</feature>
<dbReference type="InterPro" id="IPR021029">
    <property type="entry name" value="DNA_pol_III_tau_dom-5"/>
</dbReference>
<organism evidence="13 14">
    <name type="scientific">Candidatus Williamhamiltonella defendens</name>
    <dbReference type="NCBI Taxonomy" id="138072"/>
    <lineage>
        <taxon>Bacteria</taxon>
        <taxon>Pseudomonadati</taxon>
        <taxon>Pseudomonadota</taxon>
        <taxon>Gammaproteobacteria</taxon>
        <taxon>Enterobacterales</taxon>
        <taxon>Enterobacteriaceae</taxon>
        <taxon>aphid secondary symbionts</taxon>
        <taxon>Candidatus Williamhamiltonella</taxon>
    </lineage>
</organism>
<comment type="similarity">
    <text evidence="1 11">Belongs to the DnaX/STICHEL family.</text>
</comment>
<dbReference type="InterPro" id="IPR003593">
    <property type="entry name" value="AAA+_ATPase"/>
</dbReference>